<feature type="compositionally biased region" description="Polar residues" evidence="1">
    <location>
        <begin position="392"/>
        <end position="420"/>
    </location>
</feature>
<accession>A0A9U8E5Z7</accession>
<sequence length="1083" mass="120981">MSQILREPLRSRRQRNAKFKTRLSLNNDKTFQAVNAAAVEGRMTGERVSTNVDKEIVIVANNARDTDRFSSKVTAGGQHHLKEQQTKAKAFRTLDLNPLGNFDDGPGATEIPKPKPLLEVNRPLILSTGSPISQPNMKNRSRDQDLQAQGLDLRRHFMDSDKNVTQMSRKIDTRNMNSKFEHNFKTSHKYVENLMPGYFQKSPLLKSPERSQRISRRHSNQTERNSNSNQTRVPMSKTDLKQSPLKHQKQDFHLKTNSGKDILIDHSPESAKRDADINQVQTAQATSKDLNQNDLSPTVISSLEKPNKECTSLNDQILSSKVEGQTCEESSLSIEVSGAVGTLSPGEDNTSLNCDVIASNRHTIDTTDSLNRSTPVHDCAPDSQDQLENITDQSQNKSPLNSITEQNGCTKEIPQSNSPNVIEESSRVMPSESTHSSDSLSAINSEIQEEMERAQNMSLPMNLKPKNISTIASNLNPSAGEFSPKLKDGFGNSFFMSSSRGVMYFRPETSAMAKSNVSDRTLLSAASRNEYLVEVKNVSESSSLRDTVVSEPRLRLEPNSMIESTMQHTFTPSNLSTSDYANQHSQYGNVYNNESCSEFSEMPTQSIVVDAGQSFFNAASLAPYPECVKFSHLQKSSSVDSSFYAFTPEQFHNTMWHSVHEQTPLVPQFGQVFSVTDTTSCNMPMTADPTLQSLVQPAQVKIVPAASTAFSPTGMLLNDPETYSTGFGPQAHVLYVGPSSQLNMQTPTLPTMSTSQIGMWSSAHLQAIPTDQTPQLNHNAHLFVPQPSQATSGLHSTNTGVDVLDCNSKGVNPHFEPHRFASDNFHNEIKSQAAQSVPNFQSYGRHNALPYLTADSSYFRNHGHTPRDTRECFLFPDNNRSRSQGEPRTDPATNAMLRMTADKLVRFLRTSSVDKLWSNNVALTDQDKSDIRTIQTLLGFLDNLDRDVPNMTDTDLRELLFINLEALHLFQRRSNFAPIPNQIQAYDSSAAPYRIASNLINENTGRDFPHDSIPLTYTETQEGFHNSPRNPITILNGKRMSTHSARGFRRQHPGRFDRSRSYSTYSGSQRSARHERPFRRSFM</sequence>
<feature type="region of interest" description="Disordered" evidence="1">
    <location>
        <begin position="1037"/>
        <end position="1083"/>
    </location>
</feature>
<gene>
    <name evidence="3" type="primary">LOC106061130</name>
</gene>
<reference evidence="3" key="1">
    <citation type="submission" date="2025-08" db="UniProtKB">
        <authorList>
            <consortium name="RefSeq"/>
        </authorList>
    </citation>
    <scope>IDENTIFICATION</scope>
</reference>
<feature type="compositionally biased region" description="Polar residues" evidence="1">
    <location>
        <begin position="1061"/>
        <end position="1070"/>
    </location>
</feature>
<protein>
    <submittedName>
        <fullName evidence="3">Uncharacterized protein LOC106061130</fullName>
    </submittedName>
</protein>
<dbReference type="GeneID" id="106061130"/>
<feature type="region of interest" description="Disordered" evidence="1">
    <location>
        <begin position="870"/>
        <end position="892"/>
    </location>
</feature>
<proteinExistence type="predicted"/>
<evidence type="ECO:0000313" key="3">
    <source>
        <dbReference type="RefSeq" id="XP_013074655.2"/>
    </source>
</evidence>
<feature type="compositionally biased region" description="Basic residues" evidence="1">
    <location>
        <begin position="1071"/>
        <end position="1083"/>
    </location>
</feature>
<dbReference type="OrthoDB" id="10673475at2759"/>
<dbReference type="RefSeq" id="XP_013074655.2">
    <property type="nucleotide sequence ID" value="XM_013219201.2"/>
</dbReference>
<keyword evidence="2" id="KW-1185">Reference proteome</keyword>
<feature type="compositionally biased region" description="Polar residues" evidence="1">
    <location>
        <begin position="222"/>
        <end position="233"/>
    </location>
</feature>
<evidence type="ECO:0000256" key="1">
    <source>
        <dbReference type="SAM" id="MobiDB-lite"/>
    </source>
</evidence>
<dbReference type="AlphaFoldDB" id="A0A9U8E5Z7"/>
<dbReference type="KEGG" id="bgt:106061130"/>
<organism evidence="2 3">
    <name type="scientific">Biomphalaria glabrata</name>
    <name type="common">Bloodfluke planorb</name>
    <name type="synonym">Freshwater snail</name>
    <dbReference type="NCBI Taxonomy" id="6526"/>
    <lineage>
        <taxon>Eukaryota</taxon>
        <taxon>Metazoa</taxon>
        <taxon>Spiralia</taxon>
        <taxon>Lophotrochozoa</taxon>
        <taxon>Mollusca</taxon>
        <taxon>Gastropoda</taxon>
        <taxon>Heterobranchia</taxon>
        <taxon>Euthyneura</taxon>
        <taxon>Panpulmonata</taxon>
        <taxon>Hygrophila</taxon>
        <taxon>Lymnaeoidea</taxon>
        <taxon>Planorbidae</taxon>
        <taxon>Biomphalaria</taxon>
    </lineage>
</organism>
<feature type="region of interest" description="Disordered" evidence="1">
    <location>
        <begin position="392"/>
        <end position="440"/>
    </location>
</feature>
<name>A0A9U8E5Z7_BIOGL</name>
<feature type="region of interest" description="Disordered" evidence="1">
    <location>
        <begin position="201"/>
        <end position="294"/>
    </location>
</feature>
<feature type="compositionally biased region" description="Basic and acidic residues" evidence="1">
    <location>
        <begin position="262"/>
        <end position="276"/>
    </location>
</feature>
<feature type="compositionally biased region" description="Polar residues" evidence="1">
    <location>
        <begin position="431"/>
        <end position="440"/>
    </location>
</feature>
<dbReference type="Proteomes" id="UP001165740">
    <property type="component" value="Chromosome 3"/>
</dbReference>
<evidence type="ECO:0000313" key="2">
    <source>
        <dbReference type="Proteomes" id="UP001165740"/>
    </source>
</evidence>
<feature type="compositionally biased region" description="Basic and acidic residues" evidence="1">
    <location>
        <begin position="879"/>
        <end position="889"/>
    </location>
</feature>
<feature type="compositionally biased region" description="Polar residues" evidence="1">
    <location>
        <begin position="278"/>
        <end position="294"/>
    </location>
</feature>